<feature type="domain" description="Histone deacetylase interacting" evidence="5">
    <location>
        <begin position="86"/>
        <end position="182"/>
    </location>
</feature>
<keyword evidence="4" id="KW-0175">Coiled coil</keyword>
<sequence>MEEDRFNNIEALRKEFKAFLTKVELHFGGDSEDKIESFLQVLKRVVRGIDEDKKAACDRIKKIFGGHDDVVKDFQRLFPEEVSDNEFGTCTPSYRFLPQKGPRSRANSVDLAIEVLNRTCVLVPSKDNSKSIKKSDLEKTKDRLEDDRFEMDVLLGRLESAAKKADELSKKLKNSELDIKKSVQEFLSPLNLSCIKQLYQKDSSRMIELLNEDPITVLPVISYRMKQKQNEGANFRDINMRIRV</sequence>
<dbReference type="SUPFAM" id="SSF47762">
    <property type="entry name" value="PAH2 domain"/>
    <property type="match status" value="1"/>
</dbReference>
<organism evidence="6 7">
    <name type="scientific">Ficus carica</name>
    <name type="common">Common fig</name>
    <dbReference type="NCBI Taxonomy" id="3494"/>
    <lineage>
        <taxon>Eukaryota</taxon>
        <taxon>Viridiplantae</taxon>
        <taxon>Streptophyta</taxon>
        <taxon>Embryophyta</taxon>
        <taxon>Tracheophyta</taxon>
        <taxon>Spermatophyta</taxon>
        <taxon>Magnoliopsida</taxon>
        <taxon>eudicotyledons</taxon>
        <taxon>Gunneridae</taxon>
        <taxon>Pentapetalae</taxon>
        <taxon>rosids</taxon>
        <taxon>fabids</taxon>
        <taxon>Rosales</taxon>
        <taxon>Moraceae</taxon>
        <taxon>Ficeae</taxon>
        <taxon>Ficus</taxon>
    </lineage>
</organism>
<dbReference type="SMART" id="SM00761">
    <property type="entry name" value="HDAC_interact"/>
    <property type="match status" value="1"/>
</dbReference>
<dbReference type="EMBL" id="BTGU01010963">
    <property type="protein sequence ID" value="GMN74726.1"/>
    <property type="molecule type" value="Genomic_DNA"/>
</dbReference>
<keyword evidence="3" id="KW-0539">Nucleus</keyword>
<dbReference type="PANTHER" id="PTHR12346">
    <property type="entry name" value="SIN3B-RELATED"/>
    <property type="match status" value="1"/>
</dbReference>
<accession>A0AA88EH66</accession>
<protein>
    <recommendedName>
        <fullName evidence="5">Histone deacetylase interacting domain-containing protein</fullName>
    </recommendedName>
</protein>
<dbReference type="GO" id="GO:0000122">
    <property type="term" value="P:negative regulation of transcription by RNA polymerase II"/>
    <property type="evidence" value="ECO:0007669"/>
    <property type="project" value="TreeGrafter"/>
</dbReference>
<name>A0AA88EH66_FICCA</name>
<dbReference type="InterPro" id="IPR039774">
    <property type="entry name" value="Sin3-like"/>
</dbReference>
<gene>
    <name evidence="6" type="ORF">TIFTF001_052436</name>
</gene>
<evidence type="ECO:0000256" key="4">
    <source>
        <dbReference type="SAM" id="Coils"/>
    </source>
</evidence>
<evidence type="ECO:0000259" key="5">
    <source>
        <dbReference type="SMART" id="SM00761"/>
    </source>
</evidence>
<reference evidence="6" key="1">
    <citation type="submission" date="2023-07" db="EMBL/GenBank/DDBJ databases">
        <title>draft genome sequence of fig (Ficus carica).</title>
        <authorList>
            <person name="Takahashi T."/>
            <person name="Nishimura K."/>
        </authorList>
    </citation>
    <scope>NUCLEOTIDE SEQUENCE</scope>
</reference>
<proteinExistence type="predicted"/>
<dbReference type="Proteomes" id="UP001187192">
    <property type="component" value="Unassembled WGS sequence"/>
</dbReference>
<feature type="coiled-coil region" evidence="4">
    <location>
        <begin position="151"/>
        <end position="185"/>
    </location>
</feature>
<evidence type="ECO:0000313" key="6">
    <source>
        <dbReference type="EMBL" id="GMN74726.1"/>
    </source>
</evidence>
<keyword evidence="7" id="KW-1185">Reference proteome</keyword>
<dbReference type="Pfam" id="PF08295">
    <property type="entry name" value="Sin3_corepress"/>
    <property type="match status" value="1"/>
</dbReference>
<evidence type="ECO:0000256" key="1">
    <source>
        <dbReference type="ARBA" id="ARBA00004123"/>
    </source>
</evidence>
<dbReference type="GO" id="GO:0000785">
    <property type="term" value="C:chromatin"/>
    <property type="evidence" value="ECO:0007669"/>
    <property type="project" value="TreeGrafter"/>
</dbReference>
<comment type="caution">
    <text evidence="6">The sequence shown here is derived from an EMBL/GenBank/DDBJ whole genome shotgun (WGS) entry which is preliminary data.</text>
</comment>
<dbReference type="Gene3D" id="1.20.1160.11">
    <property type="entry name" value="Paired amphipathic helix"/>
    <property type="match status" value="1"/>
</dbReference>
<evidence type="ECO:0000313" key="7">
    <source>
        <dbReference type="Proteomes" id="UP001187192"/>
    </source>
</evidence>
<dbReference type="GO" id="GO:0003714">
    <property type="term" value="F:transcription corepressor activity"/>
    <property type="evidence" value="ECO:0007669"/>
    <property type="project" value="InterPro"/>
</dbReference>
<evidence type="ECO:0000256" key="2">
    <source>
        <dbReference type="ARBA" id="ARBA00022491"/>
    </source>
</evidence>
<dbReference type="InterPro" id="IPR036600">
    <property type="entry name" value="PAH_sf"/>
</dbReference>
<dbReference type="AlphaFoldDB" id="A0AA88EH66"/>
<dbReference type="GO" id="GO:0000118">
    <property type="term" value="C:histone deacetylase complex"/>
    <property type="evidence" value="ECO:0007669"/>
    <property type="project" value="TreeGrafter"/>
</dbReference>
<dbReference type="InterPro" id="IPR013194">
    <property type="entry name" value="HDAC_interact_dom"/>
</dbReference>
<comment type="subcellular location">
    <subcellularLocation>
        <location evidence="1">Nucleus</location>
    </subcellularLocation>
</comment>
<evidence type="ECO:0000256" key="3">
    <source>
        <dbReference type="ARBA" id="ARBA00023242"/>
    </source>
</evidence>
<dbReference type="PANTHER" id="PTHR12346:SF0">
    <property type="entry name" value="SIN3A, ISOFORM G"/>
    <property type="match status" value="1"/>
</dbReference>
<keyword evidence="2" id="KW-0678">Repressor</keyword>